<feature type="transmembrane region" description="Helical" evidence="12">
    <location>
        <begin position="724"/>
        <end position="742"/>
    </location>
</feature>
<dbReference type="Proteomes" id="UP000182241">
    <property type="component" value="Unassembled WGS sequence"/>
</dbReference>
<evidence type="ECO:0000256" key="2">
    <source>
        <dbReference type="ARBA" id="ARBA00006024"/>
    </source>
</evidence>
<comment type="subcellular location">
    <subcellularLocation>
        <location evidence="1">Cell membrane</location>
        <topology evidence="1">Multi-pass membrane protein</topology>
    </subcellularLocation>
</comment>
<evidence type="ECO:0000256" key="3">
    <source>
        <dbReference type="ARBA" id="ARBA00022692"/>
    </source>
</evidence>
<evidence type="ECO:0000256" key="5">
    <source>
        <dbReference type="ARBA" id="ARBA00022741"/>
    </source>
</evidence>
<dbReference type="SUPFAM" id="SSF81653">
    <property type="entry name" value="Calcium ATPase, transduction domain A"/>
    <property type="match status" value="1"/>
</dbReference>
<evidence type="ECO:0000256" key="11">
    <source>
        <dbReference type="ARBA" id="ARBA00074171"/>
    </source>
</evidence>
<dbReference type="GO" id="GO:0005886">
    <property type="term" value="C:plasma membrane"/>
    <property type="evidence" value="ECO:0007669"/>
    <property type="project" value="UniProtKB-SubCell"/>
</dbReference>
<dbReference type="CDD" id="cd02094">
    <property type="entry name" value="P-type_ATPase_Cu-like"/>
    <property type="match status" value="1"/>
</dbReference>
<feature type="compositionally biased region" description="Low complexity" evidence="13">
    <location>
        <begin position="11"/>
        <end position="22"/>
    </location>
</feature>
<evidence type="ECO:0000313" key="16">
    <source>
        <dbReference type="Proteomes" id="UP000182241"/>
    </source>
</evidence>
<evidence type="ECO:0000256" key="12">
    <source>
        <dbReference type="RuleBase" id="RU362081"/>
    </source>
</evidence>
<feature type="transmembrane region" description="Helical" evidence="12">
    <location>
        <begin position="139"/>
        <end position="157"/>
    </location>
</feature>
<dbReference type="InterPro" id="IPR059000">
    <property type="entry name" value="ATPase_P-type_domA"/>
</dbReference>
<gene>
    <name evidence="15" type="ORF">SAMN04489793_0409</name>
</gene>
<dbReference type="InterPro" id="IPR036412">
    <property type="entry name" value="HAD-like_sf"/>
</dbReference>
<dbReference type="Pfam" id="PF00122">
    <property type="entry name" value="E1-E2_ATPase"/>
    <property type="match status" value="1"/>
</dbReference>
<dbReference type="GO" id="GO:0005507">
    <property type="term" value="F:copper ion binding"/>
    <property type="evidence" value="ECO:0007669"/>
    <property type="project" value="TreeGrafter"/>
</dbReference>
<dbReference type="InterPro" id="IPR018303">
    <property type="entry name" value="ATPase_P-typ_P_site"/>
</dbReference>
<feature type="transmembrane region" description="Helical" evidence="12">
    <location>
        <begin position="702"/>
        <end position="718"/>
    </location>
</feature>
<feature type="transmembrane region" description="Helical" evidence="12">
    <location>
        <begin position="369"/>
        <end position="390"/>
    </location>
</feature>
<dbReference type="FunFam" id="2.70.150.10:FF:000002">
    <property type="entry name" value="Copper-transporting ATPase 1, putative"/>
    <property type="match status" value="1"/>
</dbReference>
<dbReference type="PRINTS" id="PR00940">
    <property type="entry name" value="CATPATPASEA"/>
</dbReference>
<dbReference type="GO" id="GO:0005524">
    <property type="term" value="F:ATP binding"/>
    <property type="evidence" value="ECO:0007669"/>
    <property type="project" value="UniProtKB-UniRule"/>
</dbReference>
<dbReference type="Gene3D" id="2.70.150.10">
    <property type="entry name" value="Calcium-transporting ATPase, cytoplasmic transduction domain A"/>
    <property type="match status" value="1"/>
</dbReference>
<keyword evidence="7" id="KW-1278">Translocase</keyword>
<keyword evidence="16" id="KW-1185">Reference proteome</keyword>
<evidence type="ECO:0000256" key="8">
    <source>
        <dbReference type="ARBA" id="ARBA00022989"/>
    </source>
</evidence>
<dbReference type="SFLD" id="SFLDF00027">
    <property type="entry name" value="p-type_atpase"/>
    <property type="match status" value="1"/>
</dbReference>
<keyword evidence="9 12" id="KW-0472">Membrane</keyword>
<name>A0A1H4KZV2_TSUTY</name>
<evidence type="ECO:0000256" key="1">
    <source>
        <dbReference type="ARBA" id="ARBA00004651"/>
    </source>
</evidence>
<reference evidence="16" key="1">
    <citation type="submission" date="2016-10" db="EMBL/GenBank/DDBJ databases">
        <authorList>
            <person name="Varghese N."/>
            <person name="Submissions S."/>
        </authorList>
    </citation>
    <scope>NUCLEOTIDE SEQUENCE [LARGE SCALE GENOMIC DNA]</scope>
    <source>
        <strain evidence="16">DSM 44234</strain>
    </source>
</reference>
<dbReference type="InterPro" id="IPR023298">
    <property type="entry name" value="ATPase_P-typ_TM_dom_sf"/>
</dbReference>
<dbReference type="EMBL" id="FNSA01000003">
    <property type="protein sequence ID" value="SEB64069.1"/>
    <property type="molecule type" value="Genomic_DNA"/>
</dbReference>
<dbReference type="InterPro" id="IPR036163">
    <property type="entry name" value="HMA_dom_sf"/>
</dbReference>
<dbReference type="AlphaFoldDB" id="A0A1H4KZV2"/>
<protein>
    <recommendedName>
        <fullName evidence="11">Cation-transporting P-type ATPase B</fullName>
    </recommendedName>
</protein>
<dbReference type="SUPFAM" id="SSF55008">
    <property type="entry name" value="HMA, heavy metal-associated domain"/>
    <property type="match status" value="1"/>
</dbReference>
<dbReference type="InterPro" id="IPR001757">
    <property type="entry name" value="P_typ_ATPase"/>
</dbReference>
<dbReference type="GO" id="GO:0043682">
    <property type="term" value="F:P-type divalent copper transporter activity"/>
    <property type="evidence" value="ECO:0007669"/>
    <property type="project" value="TreeGrafter"/>
</dbReference>
<dbReference type="PANTHER" id="PTHR43520:SF8">
    <property type="entry name" value="P-TYPE CU(+) TRANSPORTER"/>
    <property type="match status" value="1"/>
</dbReference>
<dbReference type="InterPro" id="IPR008250">
    <property type="entry name" value="ATPase_P-typ_transduc_dom_A_sf"/>
</dbReference>
<dbReference type="GO" id="GO:0055070">
    <property type="term" value="P:copper ion homeostasis"/>
    <property type="evidence" value="ECO:0007669"/>
    <property type="project" value="TreeGrafter"/>
</dbReference>
<dbReference type="Gene3D" id="3.40.50.1000">
    <property type="entry name" value="HAD superfamily/HAD-like"/>
    <property type="match status" value="1"/>
</dbReference>
<keyword evidence="5 12" id="KW-0547">Nucleotide-binding</keyword>
<dbReference type="GO" id="GO:0016887">
    <property type="term" value="F:ATP hydrolysis activity"/>
    <property type="evidence" value="ECO:0007669"/>
    <property type="project" value="InterPro"/>
</dbReference>
<dbReference type="SFLD" id="SFLDG00002">
    <property type="entry name" value="C1.7:_P-type_atpase_like"/>
    <property type="match status" value="1"/>
</dbReference>
<feature type="transmembrane region" description="Helical" evidence="12">
    <location>
        <begin position="216"/>
        <end position="234"/>
    </location>
</feature>
<dbReference type="InterPro" id="IPR006121">
    <property type="entry name" value="HMA_dom"/>
</dbReference>
<dbReference type="PRINTS" id="PR00119">
    <property type="entry name" value="CATATPASE"/>
</dbReference>
<dbReference type="PROSITE" id="PS50846">
    <property type="entry name" value="HMA_2"/>
    <property type="match status" value="1"/>
</dbReference>
<dbReference type="InterPro" id="IPR023214">
    <property type="entry name" value="HAD_sf"/>
</dbReference>
<keyword evidence="6 12" id="KW-0067">ATP-binding</keyword>
<dbReference type="SUPFAM" id="SSF81665">
    <property type="entry name" value="Calcium ATPase, transmembrane domain M"/>
    <property type="match status" value="1"/>
</dbReference>
<dbReference type="CDD" id="cd00371">
    <property type="entry name" value="HMA"/>
    <property type="match status" value="1"/>
</dbReference>
<dbReference type="InterPro" id="IPR000579">
    <property type="entry name" value="Cation-trans_P-type_ATPase_A/B"/>
</dbReference>
<comment type="similarity">
    <text evidence="2 12">Belongs to the cation transport ATPase (P-type) (TC 3.A.3) family. Type IB subfamily.</text>
</comment>
<evidence type="ECO:0000259" key="14">
    <source>
        <dbReference type="PROSITE" id="PS50846"/>
    </source>
</evidence>
<keyword evidence="8 12" id="KW-1133">Transmembrane helix</keyword>
<dbReference type="InterPro" id="IPR017969">
    <property type="entry name" value="Heavy-metal-associated_CS"/>
</dbReference>
<feature type="domain" description="HMA" evidence="14">
    <location>
        <begin position="24"/>
        <end position="88"/>
    </location>
</feature>
<dbReference type="PROSITE" id="PS00154">
    <property type="entry name" value="ATPASE_E1_E2"/>
    <property type="match status" value="1"/>
</dbReference>
<comment type="catalytic activity">
    <reaction evidence="10">
        <text>ATP + H2O = ADP + phosphate + H(+)</text>
        <dbReference type="Rhea" id="RHEA:13065"/>
        <dbReference type="ChEBI" id="CHEBI:15377"/>
        <dbReference type="ChEBI" id="CHEBI:15378"/>
        <dbReference type="ChEBI" id="CHEBI:30616"/>
        <dbReference type="ChEBI" id="CHEBI:43474"/>
        <dbReference type="ChEBI" id="CHEBI:456216"/>
    </reaction>
</comment>
<keyword evidence="12" id="KW-1003">Cell membrane</keyword>
<keyword evidence="3 12" id="KW-0812">Transmembrane</keyword>
<dbReference type="PROSITE" id="PS01047">
    <property type="entry name" value="HMA_1"/>
    <property type="match status" value="1"/>
</dbReference>
<dbReference type="Pfam" id="PF00702">
    <property type="entry name" value="Hydrolase"/>
    <property type="match status" value="1"/>
</dbReference>
<evidence type="ECO:0000256" key="6">
    <source>
        <dbReference type="ARBA" id="ARBA00022840"/>
    </source>
</evidence>
<feature type="region of interest" description="Disordered" evidence="13">
    <location>
        <begin position="1"/>
        <end position="22"/>
    </location>
</feature>
<dbReference type="Gene3D" id="3.40.1110.10">
    <property type="entry name" value="Calcium-transporting ATPase, cytoplasmic domain N"/>
    <property type="match status" value="1"/>
</dbReference>
<feature type="transmembrane region" description="Helical" evidence="12">
    <location>
        <begin position="402"/>
        <end position="424"/>
    </location>
</feature>
<evidence type="ECO:0000256" key="10">
    <source>
        <dbReference type="ARBA" id="ARBA00049360"/>
    </source>
</evidence>
<dbReference type="InterPro" id="IPR044492">
    <property type="entry name" value="P_typ_ATPase_HD_dom"/>
</dbReference>
<evidence type="ECO:0000256" key="13">
    <source>
        <dbReference type="SAM" id="MobiDB-lite"/>
    </source>
</evidence>
<dbReference type="NCBIfam" id="TIGR01525">
    <property type="entry name" value="ATPase-IB_hvy"/>
    <property type="match status" value="1"/>
</dbReference>
<sequence>MDTGDVTDLDQAPAPASAPPEQAQRTFLDVGGMTCAACVGRVERKLNKLDGVRAVVNLATRTATVEHAPGVSLEDLTGTVEAAGYTAAPKSPNPRRAILAEERERRDVLRRLIVSLVLFVPAADLSIVLATIPSTRFPGWQWVLLALSLPVVTWGAWPLHKRAFLGARHGAATMDTLVSVGIISATAWSVVTVLTPGRQRPDPHGFWNAIIQSDPIYLEVAMGVTVFVLAGRYFEASARAKAASALRELATRGAREVSVLVRDGSELRIPVGELREEQMFVVRPGETIATDGIVESGSAFVDNSAMTGESRPVPAGPGDRVVGGTVCQDGRLTVRATAVGEDTTFAAMLRLVEDAQATKARMQRLADRVSAVFVPCVFAIAALTFVGWLLADGVDSAVKSAIAVLVIACPCALGLATPVAFMVASGRGAQLGVYVRGHQALEATETIDTVVFDKTGTVTTGVLSVAEVSVAPGFTESGVLRLAGAVEAASEHAVARAVVARAGDDLPAVEDFRSVPGLGATGVVDGAVVRVGSPRFVEPTLLSGAVSAAAESGRTVAVVEVDGAVAAVLEVADTIKADAADAVARLHEAGIRTVLLTGDNAAAAAKVAALVGIDDVRADVLPDGKVATVRELQASGRKVAMVGDGVNDGPALAAADLGLAMGTGTDVAQSAADVVLMREELSAVPDALGLARATLTTIKTNLVWAFGYNVAAIPVAVAGLLNPLIGAAAMAFSSFFVVWNSLRLRKFGTK</sequence>
<dbReference type="InterPro" id="IPR027256">
    <property type="entry name" value="P-typ_ATPase_IB"/>
</dbReference>
<evidence type="ECO:0000256" key="9">
    <source>
        <dbReference type="ARBA" id="ARBA00023136"/>
    </source>
</evidence>
<dbReference type="NCBIfam" id="TIGR01494">
    <property type="entry name" value="ATPase_P-type"/>
    <property type="match status" value="1"/>
</dbReference>
<dbReference type="FunFam" id="3.30.70.100:FF:000005">
    <property type="entry name" value="Copper-exporting P-type ATPase A"/>
    <property type="match status" value="1"/>
</dbReference>
<dbReference type="NCBIfam" id="TIGR01511">
    <property type="entry name" value="ATPase-IB1_Cu"/>
    <property type="match status" value="1"/>
</dbReference>
<dbReference type="SFLD" id="SFLDS00003">
    <property type="entry name" value="Haloacid_Dehalogenase"/>
    <property type="match status" value="1"/>
</dbReference>
<dbReference type="STRING" id="57704.SAMN04489793_0409"/>
<evidence type="ECO:0000256" key="7">
    <source>
        <dbReference type="ARBA" id="ARBA00022967"/>
    </source>
</evidence>
<dbReference type="PANTHER" id="PTHR43520">
    <property type="entry name" value="ATP7, ISOFORM B"/>
    <property type="match status" value="1"/>
</dbReference>
<organism evidence="15 16">
    <name type="scientific">Tsukamurella tyrosinosolvens</name>
    <dbReference type="NCBI Taxonomy" id="57704"/>
    <lineage>
        <taxon>Bacteria</taxon>
        <taxon>Bacillati</taxon>
        <taxon>Actinomycetota</taxon>
        <taxon>Actinomycetes</taxon>
        <taxon>Mycobacteriales</taxon>
        <taxon>Tsukamurellaceae</taxon>
        <taxon>Tsukamurella</taxon>
    </lineage>
</organism>
<proteinExistence type="inferred from homology"/>
<evidence type="ECO:0000313" key="15">
    <source>
        <dbReference type="EMBL" id="SEB64069.1"/>
    </source>
</evidence>
<dbReference type="Gene3D" id="3.30.70.100">
    <property type="match status" value="1"/>
</dbReference>
<feature type="transmembrane region" description="Helical" evidence="12">
    <location>
        <begin position="177"/>
        <end position="196"/>
    </location>
</feature>
<dbReference type="InterPro" id="IPR023299">
    <property type="entry name" value="ATPase_P-typ_cyto_dom_N"/>
</dbReference>
<dbReference type="SUPFAM" id="SSF56784">
    <property type="entry name" value="HAD-like"/>
    <property type="match status" value="1"/>
</dbReference>
<accession>A0A1H4KZV2</accession>
<keyword evidence="4 12" id="KW-0479">Metal-binding</keyword>
<dbReference type="Pfam" id="PF00403">
    <property type="entry name" value="HMA"/>
    <property type="match status" value="1"/>
</dbReference>
<evidence type="ECO:0000256" key="4">
    <source>
        <dbReference type="ARBA" id="ARBA00022723"/>
    </source>
</evidence>
<feature type="transmembrane region" description="Helical" evidence="12">
    <location>
        <begin position="112"/>
        <end position="133"/>
    </location>
</feature>